<comment type="caution">
    <text evidence="1">The sequence shown here is derived from an EMBL/GenBank/DDBJ whole genome shotgun (WGS) entry which is preliminary data.</text>
</comment>
<proteinExistence type="predicted"/>
<keyword evidence="2" id="KW-1185">Reference proteome</keyword>
<dbReference type="Proteomes" id="UP001055712">
    <property type="component" value="Unassembled WGS sequence"/>
</dbReference>
<dbReference type="InterPro" id="IPR010530">
    <property type="entry name" value="B12D"/>
</dbReference>
<evidence type="ECO:0000313" key="1">
    <source>
        <dbReference type="EMBL" id="KAI3429389.1"/>
    </source>
</evidence>
<organism evidence="1 2">
    <name type="scientific">Chlorella vulgaris</name>
    <name type="common">Green alga</name>
    <dbReference type="NCBI Taxonomy" id="3077"/>
    <lineage>
        <taxon>Eukaryota</taxon>
        <taxon>Viridiplantae</taxon>
        <taxon>Chlorophyta</taxon>
        <taxon>core chlorophytes</taxon>
        <taxon>Trebouxiophyceae</taxon>
        <taxon>Chlorellales</taxon>
        <taxon>Chlorellaceae</taxon>
        <taxon>Chlorella clade</taxon>
        <taxon>Chlorella</taxon>
    </lineage>
</organism>
<evidence type="ECO:0000313" key="2">
    <source>
        <dbReference type="Proteomes" id="UP001055712"/>
    </source>
</evidence>
<dbReference type="AlphaFoldDB" id="A0A9D4TM62"/>
<dbReference type="Pfam" id="PF06522">
    <property type="entry name" value="B12D"/>
    <property type="match status" value="1"/>
</dbReference>
<reference evidence="1" key="1">
    <citation type="journal article" date="2019" name="Plant J.">
        <title>Chlorella vulgaris genome assembly and annotation reveals the molecular basis for metabolic acclimation to high light conditions.</title>
        <authorList>
            <person name="Cecchin M."/>
            <person name="Marcolungo L."/>
            <person name="Rossato M."/>
            <person name="Girolomoni L."/>
            <person name="Cosentino E."/>
            <person name="Cuine S."/>
            <person name="Li-Beisson Y."/>
            <person name="Delledonne M."/>
            <person name="Ballottari M."/>
        </authorList>
    </citation>
    <scope>NUCLEOTIDE SEQUENCE</scope>
    <source>
        <strain evidence="1">211/11P</strain>
    </source>
</reference>
<gene>
    <name evidence="1" type="ORF">D9Q98_005484</name>
</gene>
<name>A0A9D4TM62_CHLVU</name>
<sequence length="88" mass="10299">MSYWKPPAALYPLFFTFAAAGYCVAWSGLRQLRSNPDVHLTKAHRTDGAAEEGTTLRRAEEYGHSMFRHFYTMRKGDNERPDTRIMRW</sequence>
<reference evidence="1" key="2">
    <citation type="submission" date="2020-11" db="EMBL/GenBank/DDBJ databases">
        <authorList>
            <person name="Cecchin M."/>
            <person name="Marcolungo L."/>
            <person name="Rossato M."/>
            <person name="Girolomoni L."/>
            <person name="Cosentino E."/>
            <person name="Cuine S."/>
            <person name="Li-Beisson Y."/>
            <person name="Delledonne M."/>
            <person name="Ballottari M."/>
        </authorList>
    </citation>
    <scope>NUCLEOTIDE SEQUENCE</scope>
    <source>
        <strain evidence="1">211/11P</strain>
        <tissue evidence="1">Whole cell</tissue>
    </source>
</reference>
<protein>
    <submittedName>
        <fullName evidence="1">Uncharacterized protein</fullName>
    </submittedName>
</protein>
<accession>A0A9D4TM62</accession>
<dbReference type="OrthoDB" id="202195at2759"/>
<dbReference type="EMBL" id="SIDB01000008">
    <property type="protein sequence ID" value="KAI3429389.1"/>
    <property type="molecule type" value="Genomic_DNA"/>
</dbReference>